<organism evidence="1 2">
    <name type="scientific">Kickxella alabastrina</name>
    <dbReference type="NCBI Taxonomy" id="61397"/>
    <lineage>
        <taxon>Eukaryota</taxon>
        <taxon>Fungi</taxon>
        <taxon>Fungi incertae sedis</taxon>
        <taxon>Zoopagomycota</taxon>
        <taxon>Kickxellomycotina</taxon>
        <taxon>Kickxellomycetes</taxon>
        <taxon>Kickxellales</taxon>
        <taxon>Kickxellaceae</taxon>
        <taxon>Kickxella</taxon>
    </lineage>
</organism>
<sequence length="904" mass="103136">MPCFSQLPFVILNRILRVAIDTDERNIDAWADRLPLLGVCRGWREVAAGLVYCNAILDGSSKYSLGFVEHSHDTAVEDKLVNTNIGLVKATGNTHLVKTVTIKIDHFEYYRSLIAEANSIFSFKTSDWSRVSTLNISGYLKNDNSDIGSESQLDNMMHSESAKFTQLTTLNINMKHMQYIPHVCCQKLQTLVLSNITSVFSWSKLENTKQAETIVFSSLRKLKFELDESSDVQSIWSSGELQFPALRNLSVTVPTFAMLEEFVDFKVLKSPHVTELCIDVSEFNNEDSDNDFNISMQRSKNLAASIKQHIPSVTELRIGYYDCNNKIPFYDELVSLYIDQLVHVDISFPITFTTTQFSRELLHLSLNLELNTLQSLPNVLFETLEYLDLVNVHPTFAWEKMLKNDSTAEDICFKRLEYLNIKYSNSVENEECSENKYIALECQQFISSQKEQQKKQGTLNALCPRLKNLSIDNATVPRLQKIMRCGSDQWPCVRSVYIWFQNYDISNVLDIIDSNKYMQATSAFAEYMVKAMPNVNNLTMQSFDGSDKHLKQFCSVVSNGYAHRLIRYDCDVPVVWTANAFSPELRHLNINLDINRKQALPKINAANIELIEIQGDISGVSWKSFASNSGDSAIITFSNLKKLTVHYSDMEDEPTVADKSDSETSNKEYFALRMPKLNNINLYGIGNNFGLLNASIEFRHLKNTYICGSHSVLNLLGNTSKARIDGCKINIDLNSDADLDAFYEATNAFFGSSIKISHAELIITINMDTDVYLQKWDSRRIEWTNLHILKIHNGFKLGAVVDMLARVPKLTKLEVIAILFDENFKSRLDRVEPISTNINELYVYASIDDDRKEAKFDSIKYLILAAPSLKKVKLWMDEGFDHMSFVEEYKDLHPHVANITRERL</sequence>
<dbReference type="Proteomes" id="UP001150581">
    <property type="component" value="Unassembled WGS sequence"/>
</dbReference>
<reference evidence="1" key="1">
    <citation type="submission" date="2022-07" db="EMBL/GenBank/DDBJ databases">
        <title>Phylogenomic reconstructions and comparative analyses of Kickxellomycotina fungi.</title>
        <authorList>
            <person name="Reynolds N.K."/>
            <person name="Stajich J.E."/>
            <person name="Barry K."/>
            <person name="Grigoriev I.V."/>
            <person name="Crous P."/>
            <person name="Smith M.E."/>
        </authorList>
    </citation>
    <scope>NUCLEOTIDE SEQUENCE</scope>
    <source>
        <strain evidence="1">Benny 63K</strain>
    </source>
</reference>
<name>A0ACC1IK65_9FUNG</name>
<protein>
    <submittedName>
        <fullName evidence="1">Uncharacterized protein</fullName>
    </submittedName>
</protein>
<dbReference type="EMBL" id="JANBPG010000622">
    <property type="protein sequence ID" value="KAJ1894983.1"/>
    <property type="molecule type" value="Genomic_DNA"/>
</dbReference>
<proteinExistence type="predicted"/>
<evidence type="ECO:0000313" key="2">
    <source>
        <dbReference type="Proteomes" id="UP001150581"/>
    </source>
</evidence>
<accession>A0ACC1IK65</accession>
<keyword evidence="2" id="KW-1185">Reference proteome</keyword>
<comment type="caution">
    <text evidence="1">The sequence shown here is derived from an EMBL/GenBank/DDBJ whole genome shotgun (WGS) entry which is preliminary data.</text>
</comment>
<evidence type="ECO:0000313" key="1">
    <source>
        <dbReference type="EMBL" id="KAJ1894983.1"/>
    </source>
</evidence>
<gene>
    <name evidence="1" type="ORF">LPJ66_004861</name>
</gene>